<feature type="compositionally biased region" description="Polar residues" evidence="1">
    <location>
        <begin position="302"/>
        <end position="319"/>
    </location>
</feature>
<dbReference type="PANTHER" id="PTHR28535">
    <property type="entry name" value="ZINC FINGER GRF-TYPE CONTAINING 1"/>
    <property type="match status" value="1"/>
</dbReference>
<evidence type="ECO:0000259" key="2">
    <source>
        <dbReference type="Pfam" id="PF10382"/>
    </source>
</evidence>
<feature type="compositionally biased region" description="Polar residues" evidence="1">
    <location>
        <begin position="728"/>
        <end position="751"/>
    </location>
</feature>
<feature type="compositionally biased region" description="Basic and acidic residues" evidence="1">
    <location>
        <begin position="483"/>
        <end position="495"/>
    </location>
</feature>
<keyword evidence="4" id="KW-1185">Reference proteome</keyword>
<feature type="compositionally biased region" description="Basic and acidic residues" evidence="1">
    <location>
        <begin position="621"/>
        <end position="631"/>
    </location>
</feature>
<dbReference type="AlphaFoldDB" id="A0AAI8YGC8"/>
<dbReference type="PANTHER" id="PTHR28535:SF1">
    <property type="entry name" value="PROTEIN ZGRF1"/>
    <property type="match status" value="1"/>
</dbReference>
<feature type="compositionally biased region" description="Basic and acidic residues" evidence="1">
    <location>
        <begin position="553"/>
        <end position="572"/>
    </location>
</feature>
<evidence type="ECO:0000313" key="4">
    <source>
        <dbReference type="Proteomes" id="UP001295740"/>
    </source>
</evidence>
<feature type="compositionally biased region" description="Polar residues" evidence="1">
    <location>
        <begin position="759"/>
        <end position="771"/>
    </location>
</feature>
<comment type="caution">
    <text evidence="3">The sequence shown here is derived from an EMBL/GenBank/DDBJ whole genome shotgun (WGS) entry which is preliminary data.</text>
</comment>
<dbReference type="InterPro" id="IPR052800">
    <property type="entry name" value="DNA_Repair_Helicase_ZGRF1"/>
</dbReference>
<accession>A0AAI8YGC8</accession>
<sequence>MQSPASSTRLQARASSAPVLEFVCLFTHDLRRKQKRWQDGRLKYHTFNKRVMVYDERGNSVGDAHWREDYDFGDGEELELERGSAIVQVAECTGSRDQDLSELIDKRAQEKAQRQSAVAARRPAVEPPTPQSAAPHAHLRHRPLHNVIGTPTGHHGRALVPTESPYEERQKQASSPRDEGSRPTKRRKRDISPPSKSGYARSLFGATLSLSGFSMSQMSQAPIRSQPYKSTRDREENSPPASSDPSNQGAVRNQAPKVKAVTGTSARTTPLNVMSGNMPLGNTVQHRAKPPVEVINLDEPEVQSSPPLNSAHFASQSLPPNVITRRPDLISGRVVMPSSDQRPLTSLSVNKPLRESKAIDVASSKSGSKRQMLDEGVSTKVSRRKRDEQPQPDKHEATDQRRNRSEKPRRSDTQNTADATEEPKDLPSKEPPTEEPRTELRIKPRKKRGLLMLSEQGAFGASSRVSKTSMSKLGQRSSSTSFEESRPDSSVERRSMTKPSMTAVVSNTKETEQMRLDISRADSGSANLTDSWPLDIPEIDKFLGVTHANHKASKCDDQSKTTLAREKTRAEGDAMADVRLQNAGSAGSAGRLLANKSDALSRLDRDHRTPEPSSDDPFEEMAPRKQIERTVQEQIVNKGCDKQGNIQGKTQKSPKRRKQPSRKKQAPKGGVSTTAPNKIGDKPGSSVSGEYVLPDGVPAPRLAQVGSKSVRSKEVIGFVFDEDMDPPNFQQQAVSSRQPPSLQQQAGSSKQEPAGVTHTGRNTSGKTTSPILSGADDAMATDTMDVRNVAPKILAPPPLAESADAAKKSNQICGSLDTQGAPASESKITPAPPVRKSSTITAKAPAVSRTAEPSTSVAKHQQPQAPLSRNDSTGSDIPNALNAQVDVQAVEARPKAVKQQPQPAPKVVNPASRGKKAAKPSDAAGQVPVCPLPSEPVTNPGLAQMTRKTSRQGDPGKGATAPMPGFARANGGPWSREAHDLFEFTRP</sequence>
<feature type="region of interest" description="Disordered" evidence="1">
    <location>
        <begin position="550"/>
        <end position="987"/>
    </location>
</feature>
<feature type="compositionally biased region" description="Polar residues" evidence="1">
    <location>
        <begin position="851"/>
        <end position="876"/>
    </location>
</feature>
<feature type="compositionally biased region" description="Basic and acidic residues" evidence="1">
    <location>
        <begin position="385"/>
        <end position="412"/>
    </location>
</feature>
<evidence type="ECO:0000313" key="3">
    <source>
        <dbReference type="EMBL" id="CAJ2503601.1"/>
    </source>
</evidence>
<feature type="compositionally biased region" description="Basic and acidic residues" evidence="1">
    <location>
        <begin position="421"/>
        <end position="442"/>
    </location>
</feature>
<feature type="compositionally biased region" description="Basic residues" evidence="1">
    <location>
        <begin position="652"/>
        <end position="666"/>
    </location>
</feature>
<feature type="compositionally biased region" description="Polar residues" evidence="1">
    <location>
        <begin position="338"/>
        <end position="349"/>
    </location>
</feature>
<feature type="compositionally biased region" description="Polar residues" evidence="1">
    <location>
        <begin position="808"/>
        <end position="818"/>
    </location>
</feature>
<dbReference type="GO" id="GO:0035861">
    <property type="term" value="C:site of double-strand break"/>
    <property type="evidence" value="ECO:0007669"/>
    <property type="project" value="TreeGrafter"/>
</dbReference>
<feature type="compositionally biased region" description="Polar residues" evidence="1">
    <location>
        <begin position="239"/>
        <end position="251"/>
    </location>
</feature>
<feature type="compositionally biased region" description="Polar residues" evidence="1">
    <location>
        <begin position="463"/>
        <end position="482"/>
    </location>
</feature>
<dbReference type="InterPro" id="IPR018838">
    <property type="entry name" value="ZGRF1-like_N"/>
</dbReference>
<proteinExistence type="predicted"/>
<name>A0AAI8YGC8_9PEZI</name>
<protein>
    <submittedName>
        <fullName evidence="3">Uu.00g109950.m01.CDS01</fullName>
    </submittedName>
</protein>
<dbReference type="Proteomes" id="UP001295740">
    <property type="component" value="Unassembled WGS sequence"/>
</dbReference>
<feature type="compositionally biased region" description="Basic and acidic residues" evidence="1">
    <location>
        <begin position="166"/>
        <end position="182"/>
    </location>
</feature>
<dbReference type="EMBL" id="CAUWAG010000006">
    <property type="protein sequence ID" value="CAJ2503601.1"/>
    <property type="molecule type" value="Genomic_DNA"/>
</dbReference>
<feature type="region of interest" description="Disordered" evidence="1">
    <location>
        <begin position="217"/>
        <end position="283"/>
    </location>
</feature>
<feature type="domain" description="5'-3' DNA helicase ZGRF1-like N-terminal" evidence="2">
    <location>
        <begin position="19"/>
        <end position="100"/>
    </location>
</feature>
<evidence type="ECO:0000256" key="1">
    <source>
        <dbReference type="SAM" id="MobiDB-lite"/>
    </source>
</evidence>
<feature type="compositionally biased region" description="Basic and acidic residues" evidence="1">
    <location>
        <begin position="976"/>
        <end position="987"/>
    </location>
</feature>
<feature type="region of interest" description="Disordered" evidence="1">
    <location>
        <begin position="108"/>
        <end position="200"/>
    </location>
</feature>
<feature type="compositionally biased region" description="Polar residues" evidence="1">
    <location>
        <begin position="497"/>
        <end position="508"/>
    </location>
</feature>
<organism evidence="3 4">
    <name type="scientific">Anthostomella pinea</name>
    <dbReference type="NCBI Taxonomy" id="933095"/>
    <lineage>
        <taxon>Eukaryota</taxon>
        <taxon>Fungi</taxon>
        <taxon>Dikarya</taxon>
        <taxon>Ascomycota</taxon>
        <taxon>Pezizomycotina</taxon>
        <taxon>Sordariomycetes</taxon>
        <taxon>Xylariomycetidae</taxon>
        <taxon>Xylariales</taxon>
        <taxon>Xylariaceae</taxon>
        <taxon>Anthostomella</taxon>
    </lineage>
</organism>
<feature type="compositionally biased region" description="Polar residues" evidence="1">
    <location>
        <begin position="262"/>
        <end position="283"/>
    </location>
</feature>
<feature type="compositionally biased region" description="Polar residues" evidence="1">
    <location>
        <begin position="217"/>
        <end position="229"/>
    </location>
</feature>
<feature type="compositionally biased region" description="Low complexity" evidence="1">
    <location>
        <begin position="897"/>
        <end position="911"/>
    </location>
</feature>
<gene>
    <name evidence="3" type="ORF">KHLLAP_LOCUS4069</name>
</gene>
<dbReference type="GO" id="GO:0005634">
    <property type="term" value="C:nucleus"/>
    <property type="evidence" value="ECO:0007669"/>
    <property type="project" value="TreeGrafter"/>
</dbReference>
<dbReference type="GO" id="GO:0006302">
    <property type="term" value="P:double-strand break repair"/>
    <property type="evidence" value="ECO:0007669"/>
    <property type="project" value="TreeGrafter"/>
</dbReference>
<feature type="compositionally biased region" description="Basic and acidic residues" evidence="1">
    <location>
        <begin position="599"/>
        <end position="610"/>
    </location>
</feature>
<feature type="region of interest" description="Disordered" evidence="1">
    <location>
        <begin position="296"/>
        <end position="513"/>
    </location>
</feature>
<dbReference type="Pfam" id="PF10382">
    <property type="entry name" value="ZGRF1-like_N"/>
    <property type="match status" value="1"/>
</dbReference>
<reference evidence="3" key="1">
    <citation type="submission" date="2023-10" db="EMBL/GenBank/DDBJ databases">
        <authorList>
            <person name="Hackl T."/>
        </authorList>
    </citation>
    <scope>NUCLEOTIDE SEQUENCE</scope>
</reference>